<feature type="compositionally biased region" description="Basic residues" evidence="1">
    <location>
        <begin position="225"/>
        <end position="235"/>
    </location>
</feature>
<organism evidence="2">
    <name type="scientific">marine sediment metagenome</name>
    <dbReference type="NCBI Taxonomy" id="412755"/>
    <lineage>
        <taxon>unclassified sequences</taxon>
        <taxon>metagenomes</taxon>
        <taxon>ecological metagenomes</taxon>
    </lineage>
</organism>
<dbReference type="EMBL" id="LAZR01017530">
    <property type="protein sequence ID" value="KKM00027.1"/>
    <property type="molecule type" value="Genomic_DNA"/>
</dbReference>
<feature type="compositionally biased region" description="Acidic residues" evidence="1">
    <location>
        <begin position="239"/>
        <end position="249"/>
    </location>
</feature>
<reference evidence="2" key="1">
    <citation type="journal article" date="2015" name="Nature">
        <title>Complex archaea that bridge the gap between prokaryotes and eukaryotes.</title>
        <authorList>
            <person name="Spang A."/>
            <person name="Saw J.H."/>
            <person name="Jorgensen S.L."/>
            <person name="Zaremba-Niedzwiedzka K."/>
            <person name="Martijn J."/>
            <person name="Lind A.E."/>
            <person name="van Eijk R."/>
            <person name="Schleper C."/>
            <person name="Guy L."/>
            <person name="Ettema T.J."/>
        </authorList>
    </citation>
    <scope>NUCLEOTIDE SEQUENCE</scope>
</reference>
<sequence length="269" mass="30912">MPRFGDQEPEDKANTGGGVRNFIPPIKLGENKESCVFRILTERPDFIHEEFHRKFSGKDFKGYDLCDTMLGKKCRLCNDDDDRVSRTGTQFFGWVYERYHDYVDEDSIPSWVDEDSIEELQIGKRTVFRAQVNEPKILKYAYTHFNPFQEQWDEEDTLTDRDFKWTRTGEPSDMKTSYSLRGGTVAKLSGELLDLSIDLPDLEQVALGVITSIDGDEEEDEKPAPKTRKAKKAKRSAPEPEDEDEDEGGVTDPFENESKLDAEDDDDDI</sequence>
<feature type="region of interest" description="Disordered" evidence="1">
    <location>
        <begin position="213"/>
        <end position="269"/>
    </location>
</feature>
<proteinExistence type="predicted"/>
<feature type="region of interest" description="Disordered" evidence="1">
    <location>
        <begin position="1"/>
        <end position="20"/>
    </location>
</feature>
<comment type="caution">
    <text evidence="2">The sequence shown here is derived from an EMBL/GenBank/DDBJ whole genome shotgun (WGS) entry which is preliminary data.</text>
</comment>
<accession>A0A0F9HAI6</accession>
<evidence type="ECO:0008006" key="3">
    <source>
        <dbReference type="Google" id="ProtNLM"/>
    </source>
</evidence>
<dbReference type="AlphaFoldDB" id="A0A0F9HAI6"/>
<name>A0A0F9HAI6_9ZZZZ</name>
<evidence type="ECO:0000313" key="2">
    <source>
        <dbReference type="EMBL" id="KKM00027.1"/>
    </source>
</evidence>
<evidence type="ECO:0000256" key="1">
    <source>
        <dbReference type="SAM" id="MobiDB-lite"/>
    </source>
</evidence>
<gene>
    <name evidence="2" type="ORF">LCGC14_1808570</name>
</gene>
<protein>
    <recommendedName>
        <fullName evidence="3">Bacteriophage T4 Gp32 single-stranded DNA-binding domain-containing protein</fullName>
    </recommendedName>
</protein>